<dbReference type="PANTHER" id="PTHR43247">
    <property type="entry name" value="PHOSPHOSERINE AMINOTRANSFERASE"/>
    <property type="match status" value="1"/>
</dbReference>
<gene>
    <name evidence="13" type="primary">SER1</name>
    <name evidence="13" type="ORF">OHK93_004650</name>
</gene>
<dbReference type="InterPro" id="IPR015424">
    <property type="entry name" value="PyrdxlP-dep_Trfase"/>
</dbReference>
<feature type="domain" description="Aminotransferase class V" evidence="12">
    <location>
        <begin position="182"/>
        <end position="412"/>
    </location>
</feature>
<comment type="caution">
    <text evidence="13">The sequence shown here is derived from an EMBL/GenBank/DDBJ whole genome shotgun (WGS) entry which is preliminary data.</text>
</comment>
<dbReference type="AlphaFoldDB" id="A0AA43QUU8"/>
<evidence type="ECO:0000313" key="13">
    <source>
        <dbReference type="EMBL" id="MDI1492867.1"/>
    </source>
</evidence>
<evidence type="ECO:0000256" key="4">
    <source>
        <dbReference type="ARBA" id="ARBA00013030"/>
    </source>
</evidence>
<dbReference type="Pfam" id="PF00266">
    <property type="entry name" value="Aminotran_5"/>
    <property type="match status" value="2"/>
</dbReference>
<accession>A0AA43QUU8</accession>
<dbReference type="HAMAP" id="MF_00160">
    <property type="entry name" value="SerC_aminotrans_5"/>
    <property type="match status" value="1"/>
</dbReference>
<dbReference type="InterPro" id="IPR015422">
    <property type="entry name" value="PyrdxlP-dep_Trfase_small"/>
</dbReference>
<keyword evidence="7 13" id="KW-0808">Transferase</keyword>
<evidence type="ECO:0000256" key="7">
    <source>
        <dbReference type="ARBA" id="ARBA00022679"/>
    </source>
</evidence>
<evidence type="ECO:0000256" key="8">
    <source>
        <dbReference type="ARBA" id="ARBA00022898"/>
    </source>
</evidence>
<protein>
    <recommendedName>
        <fullName evidence="4">phosphoserine transaminase</fullName>
        <ecNumber evidence="4">2.6.1.52</ecNumber>
    </recommendedName>
</protein>
<evidence type="ECO:0000256" key="2">
    <source>
        <dbReference type="ARBA" id="ARBA00005099"/>
    </source>
</evidence>
<evidence type="ECO:0000256" key="3">
    <source>
        <dbReference type="ARBA" id="ARBA00006904"/>
    </source>
</evidence>
<comment type="catalytic activity">
    <reaction evidence="11">
        <text>O-phospho-L-serine + 2-oxoglutarate = 3-phosphooxypyruvate + L-glutamate</text>
        <dbReference type="Rhea" id="RHEA:14329"/>
        <dbReference type="ChEBI" id="CHEBI:16810"/>
        <dbReference type="ChEBI" id="CHEBI:18110"/>
        <dbReference type="ChEBI" id="CHEBI:29985"/>
        <dbReference type="ChEBI" id="CHEBI:57524"/>
        <dbReference type="EC" id="2.6.1.52"/>
    </reaction>
</comment>
<dbReference type="GO" id="GO:0006564">
    <property type="term" value="P:L-serine biosynthetic process"/>
    <property type="evidence" value="ECO:0007669"/>
    <property type="project" value="UniProtKB-KW"/>
</dbReference>
<sequence>MPTRAEVSYFGAGPAPLPTHVLEAGAKAFVNFEDSGLSLAEISHRSPTATKILADTKQALISLLDIPDNYEVLFMHGGGSAEFSAVVFNMVAVWIEKRRRMAEKEFGDDQGAILRKVKQDVQHDMQLDYLVTGSWSLKASQEAANLLEPLTPNAINVATDARDSNGKFGSIPSDEKWSLSSSKRSAFVYYCDNETVDGVEFPGFPSGVEAQPGEEERLVIADMSSNFLSRPVDVQKHAVIFGGAQKNIGITDITLLIVRKDLLTTVPTPSFLHQVGMFSPPVVLNWSVVAKNNSLYNTMPIFSIWIAGEVMRSLLATYGITKLKGQEGFSDAKARTIYQMIDWYPQVFQPVVELNARSRMNICFRVKDPETEKEFLDGAKKLNLLGLNGHRSVGGVRASNYNAVPMQNVRKLTTYMEEFADRNP</sequence>
<keyword evidence="5 13" id="KW-0032">Aminotransferase</keyword>
<evidence type="ECO:0000259" key="12">
    <source>
        <dbReference type="Pfam" id="PF00266"/>
    </source>
</evidence>
<dbReference type="NCBIfam" id="NF003764">
    <property type="entry name" value="PRK05355.1"/>
    <property type="match status" value="1"/>
</dbReference>
<reference evidence="13" key="1">
    <citation type="journal article" date="2023" name="Genome Biol. Evol.">
        <title>First Whole Genome Sequence and Flow Cytometry Genome Size Data for the Lichen-Forming Fungus Ramalina farinacea (Ascomycota).</title>
        <authorList>
            <person name="Llewellyn T."/>
            <person name="Mian S."/>
            <person name="Hill R."/>
            <person name="Leitch I.J."/>
            <person name="Gaya E."/>
        </authorList>
    </citation>
    <scope>NUCLEOTIDE SEQUENCE</scope>
    <source>
        <strain evidence="13">LIQ254RAFAR</strain>
    </source>
</reference>
<dbReference type="Proteomes" id="UP001161017">
    <property type="component" value="Unassembled WGS sequence"/>
</dbReference>
<evidence type="ECO:0000256" key="11">
    <source>
        <dbReference type="ARBA" id="ARBA00049007"/>
    </source>
</evidence>
<dbReference type="InterPro" id="IPR015421">
    <property type="entry name" value="PyrdxlP-dep_Trfase_major"/>
</dbReference>
<proteinExistence type="inferred from homology"/>
<keyword evidence="8" id="KW-0663">Pyridoxal phosphate</keyword>
<dbReference type="InterPro" id="IPR022278">
    <property type="entry name" value="Pser_aminoTfrase"/>
</dbReference>
<dbReference type="Gene3D" id="3.90.1150.10">
    <property type="entry name" value="Aspartate Aminotransferase, domain 1"/>
    <property type="match status" value="1"/>
</dbReference>
<dbReference type="EC" id="2.6.1.52" evidence="4"/>
<dbReference type="Gene3D" id="3.40.640.10">
    <property type="entry name" value="Type I PLP-dependent aspartate aminotransferase-like (Major domain)"/>
    <property type="match status" value="1"/>
</dbReference>
<keyword evidence="9" id="KW-0718">Serine biosynthesis</keyword>
<organism evidence="13 14">
    <name type="scientific">Ramalina farinacea</name>
    <dbReference type="NCBI Taxonomy" id="258253"/>
    <lineage>
        <taxon>Eukaryota</taxon>
        <taxon>Fungi</taxon>
        <taxon>Dikarya</taxon>
        <taxon>Ascomycota</taxon>
        <taxon>Pezizomycotina</taxon>
        <taxon>Lecanoromycetes</taxon>
        <taxon>OSLEUM clade</taxon>
        <taxon>Lecanoromycetidae</taxon>
        <taxon>Lecanorales</taxon>
        <taxon>Lecanorineae</taxon>
        <taxon>Ramalinaceae</taxon>
        <taxon>Ramalina</taxon>
    </lineage>
</organism>
<comment type="catalytic activity">
    <reaction evidence="10">
        <text>4-(phosphooxy)-L-threonine + 2-oxoglutarate = (R)-3-hydroxy-2-oxo-4-phosphooxybutanoate + L-glutamate</text>
        <dbReference type="Rhea" id="RHEA:16573"/>
        <dbReference type="ChEBI" id="CHEBI:16810"/>
        <dbReference type="ChEBI" id="CHEBI:29985"/>
        <dbReference type="ChEBI" id="CHEBI:58452"/>
        <dbReference type="ChEBI" id="CHEBI:58538"/>
        <dbReference type="EC" id="2.6.1.52"/>
    </reaction>
</comment>
<dbReference type="PANTHER" id="PTHR43247:SF1">
    <property type="entry name" value="PHOSPHOSERINE AMINOTRANSFERASE"/>
    <property type="match status" value="1"/>
</dbReference>
<evidence type="ECO:0000256" key="6">
    <source>
        <dbReference type="ARBA" id="ARBA00022605"/>
    </source>
</evidence>
<comment type="similarity">
    <text evidence="3">Belongs to the class-V pyridoxal-phosphate-dependent aminotransferase family. SerC subfamily.</text>
</comment>
<keyword evidence="14" id="KW-1185">Reference proteome</keyword>
<dbReference type="FunFam" id="3.90.1150.10:FF:000006">
    <property type="entry name" value="Phosphoserine aminotransferase"/>
    <property type="match status" value="1"/>
</dbReference>
<dbReference type="GO" id="GO:0030170">
    <property type="term" value="F:pyridoxal phosphate binding"/>
    <property type="evidence" value="ECO:0007669"/>
    <property type="project" value="TreeGrafter"/>
</dbReference>
<evidence type="ECO:0000256" key="5">
    <source>
        <dbReference type="ARBA" id="ARBA00022576"/>
    </source>
</evidence>
<evidence type="ECO:0000313" key="14">
    <source>
        <dbReference type="Proteomes" id="UP001161017"/>
    </source>
</evidence>
<comment type="cofactor">
    <cofactor evidence="1">
        <name>pyridoxal 5'-phosphate</name>
        <dbReference type="ChEBI" id="CHEBI:597326"/>
    </cofactor>
</comment>
<dbReference type="GO" id="GO:0005737">
    <property type="term" value="C:cytoplasm"/>
    <property type="evidence" value="ECO:0007669"/>
    <property type="project" value="TreeGrafter"/>
</dbReference>
<dbReference type="GO" id="GO:0004648">
    <property type="term" value="F:O-phospho-L-serine:2-oxoglutarate aminotransferase activity"/>
    <property type="evidence" value="ECO:0007669"/>
    <property type="project" value="UniProtKB-EC"/>
</dbReference>
<dbReference type="EMBL" id="JAPUFD010000021">
    <property type="protein sequence ID" value="MDI1492867.1"/>
    <property type="molecule type" value="Genomic_DNA"/>
</dbReference>
<dbReference type="PIRSF" id="PIRSF000525">
    <property type="entry name" value="SerC"/>
    <property type="match status" value="1"/>
</dbReference>
<evidence type="ECO:0000256" key="9">
    <source>
        <dbReference type="ARBA" id="ARBA00023299"/>
    </source>
</evidence>
<dbReference type="InterPro" id="IPR000192">
    <property type="entry name" value="Aminotrans_V_dom"/>
</dbReference>
<keyword evidence="6" id="KW-0028">Amino-acid biosynthesis</keyword>
<evidence type="ECO:0000256" key="10">
    <source>
        <dbReference type="ARBA" id="ARBA00047630"/>
    </source>
</evidence>
<feature type="domain" description="Aminotransferase class V" evidence="12">
    <location>
        <begin position="9"/>
        <end position="97"/>
    </location>
</feature>
<evidence type="ECO:0000256" key="1">
    <source>
        <dbReference type="ARBA" id="ARBA00001933"/>
    </source>
</evidence>
<dbReference type="SUPFAM" id="SSF53383">
    <property type="entry name" value="PLP-dependent transferases"/>
    <property type="match status" value="1"/>
</dbReference>
<name>A0AA43QUU8_9LECA</name>
<comment type="pathway">
    <text evidence="2">Amino-acid biosynthesis; L-serine biosynthesis; L-serine from 3-phospho-D-glycerate: step 2/3.</text>
</comment>